<evidence type="ECO:0000256" key="5">
    <source>
        <dbReference type="PIRSR" id="PIRSR006386-1"/>
    </source>
</evidence>
<dbReference type="FunFam" id="3.40.30.10:FF:000096">
    <property type="entry name" value="Glutathione S-transferase kappa"/>
    <property type="match status" value="1"/>
</dbReference>
<dbReference type="InterPro" id="IPR051924">
    <property type="entry name" value="GST_Kappa/NadH"/>
</dbReference>
<dbReference type="PIRSF" id="PIRSF006386">
    <property type="entry name" value="HCCAis_GSTk"/>
    <property type="match status" value="1"/>
</dbReference>
<evidence type="ECO:0000313" key="8">
    <source>
        <dbReference type="Proteomes" id="UP001321749"/>
    </source>
</evidence>
<proteinExistence type="inferred from homology"/>
<dbReference type="SUPFAM" id="SSF52833">
    <property type="entry name" value="Thioredoxin-like"/>
    <property type="match status" value="1"/>
</dbReference>
<sequence>MNNIAKMVSSAAKPKITLYVDTVSPFAYEAYYLLRHDPIFKNVEVTYIPIFLGGLMHKCGNTAPIKIKNKDIWINKERLRWATHFNIPMLSPGLPPDFPANTLPVMRALAAIQDDKEKLIKGLDVFFKKHWAEGVATHRPEVLKETLVELYGKEEAERILTAASSSAKPILLSNTDLAFSDGAFGLPWMVCTNSDGEKEGFWGVDHLGQVVQFLGLSSSNNAQGSKNKGWKAVL</sequence>
<dbReference type="AlphaFoldDB" id="A0AAV9I027"/>
<evidence type="ECO:0000256" key="4">
    <source>
        <dbReference type="PIRNR" id="PIRNR006386"/>
    </source>
</evidence>
<dbReference type="InterPro" id="IPR014440">
    <property type="entry name" value="HCCAis_GSTk"/>
</dbReference>
<gene>
    <name evidence="7" type="ORF">QBC42DRAFT_260243</name>
</gene>
<organism evidence="7 8">
    <name type="scientific">Cladorrhinum samala</name>
    <dbReference type="NCBI Taxonomy" id="585594"/>
    <lineage>
        <taxon>Eukaryota</taxon>
        <taxon>Fungi</taxon>
        <taxon>Dikarya</taxon>
        <taxon>Ascomycota</taxon>
        <taxon>Pezizomycotina</taxon>
        <taxon>Sordariomycetes</taxon>
        <taxon>Sordariomycetidae</taxon>
        <taxon>Sordariales</taxon>
        <taxon>Podosporaceae</taxon>
        <taxon>Cladorrhinum</taxon>
    </lineage>
</organism>
<name>A0AAV9I027_9PEZI</name>
<evidence type="ECO:0000256" key="2">
    <source>
        <dbReference type="ARBA" id="ARBA00022679"/>
    </source>
</evidence>
<feature type="active site" description="Nucleophile" evidence="5">
    <location>
        <position position="24"/>
    </location>
</feature>
<dbReference type="PANTHER" id="PTHR42943">
    <property type="entry name" value="GLUTATHIONE S-TRANSFERASE KAPPA"/>
    <property type="match status" value="1"/>
</dbReference>
<dbReference type="EC" id="2.5.1.18" evidence="4"/>
<dbReference type="Proteomes" id="UP001321749">
    <property type="component" value="Unassembled WGS sequence"/>
</dbReference>
<feature type="domain" description="DSBA-like thioredoxin" evidence="6">
    <location>
        <begin position="16"/>
        <end position="214"/>
    </location>
</feature>
<dbReference type="GO" id="GO:0004602">
    <property type="term" value="F:glutathione peroxidase activity"/>
    <property type="evidence" value="ECO:0007669"/>
    <property type="project" value="TreeGrafter"/>
</dbReference>
<evidence type="ECO:0000256" key="3">
    <source>
        <dbReference type="ARBA" id="ARBA00047960"/>
    </source>
</evidence>
<keyword evidence="8" id="KW-1185">Reference proteome</keyword>
<evidence type="ECO:0000256" key="1">
    <source>
        <dbReference type="ARBA" id="ARBA00006494"/>
    </source>
</evidence>
<accession>A0AAV9I027</accession>
<dbReference type="PANTHER" id="PTHR42943:SF2">
    <property type="entry name" value="GLUTATHIONE S-TRANSFERASE KAPPA 1"/>
    <property type="match status" value="1"/>
</dbReference>
<comment type="caution">
    <text evidence="7">The sequence shown here is derived from an EMBL/GenBank/DDBJ whole genome shotgun (WGS) entry which is preliminary data.</text>
</comment>
<reference evidence="7" key="1">
    <citation type="journal article" date="2023" name="Mol. Phylogenet. Evol.">
        <title>Genome-scale phylogeny and comparative genomics of the fungal order Sordariales.</title>
        <authorList>
            <person name="Hensen N."/>
            <person name="Bonometti L."/>
            <person name="Westerberg I."/>
            <person name="Brannstrom I.O."/>
            <person name="Guillou S."/>
            <person name="Cros-Aarteil S."/>
            <person name="Calhoun S."/>
            <person name="Haridas S."/>
            <person name="Kuo A."/>
            <person name="Mondo S."/>
            <person name="Pangilinan J."/>
            <person name="Riley R."/>
            <person name="LaButti K."/>
            <person name="Andreopoulos B."/>
            <person name="Lipzen A."/>
            <person name="Chen C."/>
            <person name="Yan M."/>
            <person name="Daum C."/>
            <person name="Ng V."/>
            <person name="Clum A."/>
            <person name="Steindorff A."/>
            <person name="Ohm R.A."/>
            <person name="Martin F."/>
            <person name="Silar P."/>
            <person name="Natvig D.O."/>
            <person name="Lalanne C."/>
            <person name="Gautier V."/>
            <person name="Ament-Velasquez S.L."/>
            <person name="Kruys A."/>
            <person name="Hutchinson M.I."/>
            <person name="Powell A.J."/>
            <person name="Barry K."/>
            <person name="Miller A.N."/>
            <person name="Grigoriev I.V."/>
            <person name="Debuchy R."/>
            <person name="Gladieux P."/>
            <person name="Hiltunen Thoren M."/>
            <person name="Johannesson H."/>
        </authorList>
    </citation>
    <scope>NUCLEOTIDE SEQUENCE</scope>
    <source>
        <strain evidence="7">PSN324</strain>
    </source>
</reference>
<dbReference type="GO" id="GO:0006749">
    <property type="term" value="P:glutathione metabolic process"/>
    <property type="evidence" value="ECO:0007669"/>
    <property type="project" value="TreeGrafter"/>
</dbReference>
<dbReference type="Gene3D" id="3.40.30.10">
    <property type="entry name" value="Glutaredoxin"/>
    <property type="match status" value="1"/>
</dbReference>
<dbReference type="InterPro" id="IPR001853">
    <property type="entry name" value="DSBA-like_thioredoxin_dom"/>
</dbReference>
<keyword evidence="2 4" id="KW-0808">Transferase</keyword>
<protein>
    <recommendedName>
        <fullName evidence="4">Glutathione S-transferase kappa</fullName>
        <ecNumber evidence="4">2.5.1.18</ecNumber>
    </recommendedName>
</protein>
<comment type="catalytic activity">
    <reaction evidence="3 4">
        <text>RX + glutathione = an S-substituted glutathione + a halide anion + H(+)</text>
        <dbReference type="Rhea" id="RHEA:16437"/>
        <dbReference type="ChEBI" id="CHEBI:15378"/>
        <dbReference type="ChEBI" id="CHEBI:16042"/>
        <dbReference type="ChEBI" id="CHEBI:17792"/>
        <dbReference type="ChEBI" id="CHEBI:57925"/>
        <dbReference type="ChEBI" id="CHEBI:90779"/>
        <dbReference type="EC" id="2.5.1.18"/>
    </reaction>
</comment>
<comment type="similarity">
    <text evidence="1 4">Belongs to the GST superfamily. Kappa family.</text>
</comment>
<evidence type="ECO:0000259" key="6">
    <source>
        <dbReference type="Pfam" id="PF01323"/>
    </source>
</evidence>
<evidence type="ECO:0000313" key="7">
    <source>
        <dbReference type="EMBL" id="KAK4465968.1"/>
    </source>
</evidence>
<dbReference type="InterPro" id="IPR036249">
    <property type="entry name" value="Thioredoxin-like_sf"/>
</dbReference>
<dbReference type="EMBL" id="MU864935">
    <property type="protein sequence ID" value="KAK4465968.1"/>
    <property type="molecule type" value="Genomic_DNA"/>
</dbReference>
<dbReference type="GO" id="GO:0005739">
    <property type="term" value="C:mitochondrion"/>
    <property type="evidence" value="ECO:0007669"/>
    <property type="project" value="TreeGrafter"/>
</dbReference>
<reference evidence="7" key="2">
    <citation type="submission" date="2023-06" db="EMBL/GenBank/DDBJ databases">
        <authorList>
            <consortium name="Lawrence Berkeley National Laboratory"/>
            <person name="Mondo S.J."/>
            <person name="Hensen N."/>
            <person name="Bonometti L."/>
            <person name="Westerberg I."/>
            <person name="Brannstrom I.O."/>
            <person name="Guillou S."/>
            <person name="Cros-Aarteil S."/>
            <person name="Calhoun S."/>
            <person name="Haridas S."/>
            <person name="Kuo A."/>
            <person name="Pangilinan J."/>
            <person name="Riley R."/>
            <person name="Labutti K."/>
            <person name="Andreopoulos B."/>
            <person name="Lipzen A."/>
            <person name="Chen C."/>
            <person name="Yanf M."/>
            <person name="Daum C."/>
            <person name="Ng V."/>
            <person name="Clum A."/>
            <person name="Steindorff A."/>
            <person name="Ohm R."/>
            <person name="Martin F."/>
            <person name="Silar P."/>
            <person name="Natvig D."/>
            <person name="Lalanne C."/>
            <person name="Gautier V."/>
            <person name="Ament-Velasquez S.L."/>
            <person name="Kruys A."/>
            <person name="Hutchinson M.I."/>
            <person name="Powell A.J."/>
            <person name="Barry K."/>
            <person name="Miller A.N."/>
            <person name="Grigoriev I.V."/>
            <person name="Debuchy R."/>
            <person name="Gladieux P."/>
            <person name="Thoren M.H."/>
            <person name="Johannesson H."/>
        </authorList>
    </citation>
    <scope>NUCLEOTIDE SEQUENCE</scope>
    <source>
        <strain evidence="7">PSN324</strain>
    </source>
</reference>
<dbReference type="GO" id="GO:0004364">
    <property type="term" value="F:glutathione transferase activity"/>
    <property type="evidence" value="ECO:0007669"/>
    <property type="project" value="UniProtKB-UniRule"/>
</dbReference>
<dbReference type="GO" id="GO:0005777">
    <property type="term" value="C:peroxisome"/>
    <property type="evidence" value="ECO:0007669"/>
    <property type="project" value="TreeGrafter"/>
</dbReference>
<dbReference type="Pfam" id="PF01323">
    <property type="entry name" value="DSBA"/>
    <property type="match status" value="1"/>
</dbReference>